<evidence type="ECO:0000256" key="4">
    <source>
        <dbReference type="ARBA" id="ARBA00022679"/>
    </source>
</evidence>
<evidence type="ECO:0000256" key="2">
    <source>
        <dbReference type="ARBA" id="ARBA00022475"/>
    </source>
</evidence>
<gene>
    <name evidence="10" type="ORF">A2Y68_00150</name>
</gene>
<keyword evidence="6 8" id="KW-1133">Transmembrane helix</keyword>
<evidence type="ECO:0000313" key="10">
    <source>
        <dbReference type="EMBL" id="OGM09369.1"/>
    </source>
</evidence>
<proteinExistence type="predicted"/>
<feature type="transmembrane region" description="Helical" evidence="8">
    <location>
        <begin position="276"/>
        <end position="297"/>
    </location>
</feature>
<sequence>MFVRKKYVLLILIIILSVFVPYIFHKYTSSPYLTFSDGAKFADIARNIVQGKGYGSSFRFFSPPVPTTEMGIYSALYVPPVMPLAIALMFSFLGVSDSSVIAVSTIFFIGSIVLIYLLGKRLFRERVGILSAVAGCFNVSLLSYATSGASESLFIFEILLAAYLILLRKRWANLIGILVLVLMYFTKAQSIIFIFGLLLFFFLLNYSLKSAIKYFVVVSILGILVFFAKSYQGIFAITQTLPGISSSVSLRGVVQDVNFLAIVKKLLYNLYNFYKLLPQTASPYMWALFFIGILIWGRGRAENSFKVTTIIIVALTFAASAITIPLYRYIHPVVPLVYLLATATLVWIIGKAIDSSLPVADGKARALLIKHKSGIITFASSFLILFFVVGQTLGVLFLDSRFISKSLNKDKTPVYVQLSRVLKENTKPDDVVLTNLDTWGSWYGERKTIWYPLKTEMLKDVGERVDAIYITDYLIDDENYYMGQEWRQILENPRHIQDKYISENYKLAGEFSVSSSETYEQQGSRAVLLVRK</sequence>
<evidence type="ECO:0000256" key="8">
    <source>
        <dbReference type="SAM" id="Phobius"/>
    </source>
</evidence>
<evidence type="ECO:0000313" key="11">
    <source>
        <dbReference type="Proteomes" id="UP000176778"/>
    </source>
</evidence>
<dbReference type="PANTHER" id="PTHR33908:SF11">
    <property type="entry name" value="MEMBRANE PROTEIN"/>
    <property type="match status" value="1"/>
</dbReference>
<dbReference type="STRING" id="1802479.A2Y68_00150"/>
<dbReference type="AlphaFoldDB" id="A0A1F7X3T9"/>
<keyword evidence="3" id="KW-0328">Glycosyltransferase</keyword>
<feature type="transmembrane region" description="Helical" evidence="8">
    <location>
        <begin position="336"/>
        <end position="353"/>
    </location>
</feature>
<dbReference type="GO" id="GO:0005886">
    <property type="term" value="C:plasma membrane"/>
    <property type="evidence" value="ECO:0007669"/>
    <property type="project" value="UniProtKB-SubCell"/>
</dbReference>
<reference evidence="10 11" key="1">
    <citation type="journal article" date="2016" name="Nat. Commun.">
        <title>Thousands of microbial genomes shed light on interconnected biogeochemical processes in an aquifer system.</title>
        <authorList>
            <person name="Anantharaman K."/>
            <person name="Brown C.T."/>
            <person name="Hug L.A."/>
            <person name="Sharon I."/>
            <person name="Castelle C.J."/>
            <person name="Probst A.J."/>
            <person name="Thomas B.C."/>
            <person name="Singh A."/>
            <person name="Wilkins M.J."/>
            <person name="Karaoz U."/>
            <person name="Brodie E.L."/>
            <person name="Williams K.H."/>
            <person name="Hubbard S.S."/>
            <person name="Banfield J.F."/>
        </authorList>
    </citation>
    <scope>NUCLEOTIDE SEQUENCE [LARGE SCALE GENOMIC DNA]</scope>
</reference>
<dbReference type="PANTHER" id="PTHR33908">
    <property type="entry name" value="MANNOSYLTRANSFERASE YKCB-RELATED"/>
    <property type="match status" value="1"/>
</dbReference>
<dbReference type="GO" id="GO:0009103">
    <property type="term" value="P:lipopolysaccharide biosynthetic process"/>
    <property type="evidence" value="ECO:0007669"/>
    <property type="project" value="UniProtKB-ARBA"/>
</dbReference>
<organism evidence="10 11">
    <name type="scientific">Candidatus Woesebacteria bacterium RBG_13_46_13</name>
    <dbReference type="NCBI Taxonomy" id="1802479"/>
    <lineage>
        <taxon>Bacteria</taxon>
        <taxon>Candidatus Woeseibacteriota</taxon>
    </lineage>
</organism>
<feature type="transmembrane region" description="Helical" evidence="8">
    <location>
        <begin position="100"/>
        <end position="119"/>
    </location>
</feature>
<dbReference type="EMBL" id="MGFR01000005">
    <property type="protein sequence ID" value="OGM09369.1"/>
    <property type="molecule type" value="Genomic_DNA"/>
</dbReference>
<evidence type="ECO:0000256" key="5">
    <source>
        <dbReference type="ARBA" id="ARBA00022692"/>
    </source>
</evidence>
<feature type="transmembrane region" description="Helical" evidence="8">
    <location>
        <begin position="7"/>
        <end position="24"/>
    </location>
</feature>
<keyword evidence="2" id="KW-1003">Cell membrane</keyword>
<feature type="transmembrane region" description="Helical" evidence="8">
    <location>
        <begin position="152"/>
        <end position="168"/>
    </location>
</feature>
<evidence type="ECO:0000256" key="7">
    <source>
        <dbReference type="ARBA" id="ARBA00023136"/>
    </source>
</evidence>
<feature type="transmembrane region" description="Helical" evidence="8">
    <location>
        <begin position="174"/>
        <end position="204"/>
    </location>
</feature>
<dbReference type="InterPro" id="IPR050297">
    <property type="entry name" value="LipidA_mod_glycosyltrf_83"/>
</dbReference>
<dbReference type="GO" id="GO:0016763">
    <property type="term" value="F:pentosyltransferase activity"/>
    <property type="evidence" value="ECO:0007669"/>
    <property type="project" value="TreeGrafter"/>
</dbReference>
<dbReference type="InterPro" id="IPR038731">
    <property type="entry name" value="RgtA/B/C-like"/>
</dbReference>
<keyword evidence="4" id="KW-0808">Transferase</keyword>
<dbReference type="Pfam" id="PF13231">
    <property type="entry name" value="PMT_2"/>
    <property type="match status" value="1"/>
</dbReference>
<feature type="domain" description="Glycosyltransferase RgtA/B/C/D-like" evidence="9">
    <location>
        <begin position="78"/>
        <end position="223"/>
    </location>
</feature>
<feature type="transmembrane region" description="Helical" evidence="8">
    <location>
        <begin position="374"/>
        <end position="398"/>
    </location>
</feature>
<feature type="transmembrane region" description="Helical" evidence="8">
    <location>
        <begin position="211"/>
        <end position="228"/>
    </location>
</feature>
<name>A0A1F7X3T9_9BACT</name>
<protein>
    <recommendedName>
        <fullName evidence="9">Glycosyltransferase RgtA/B/C/D-like domain-containing protein</fullName>
    </recommendedName>
</protein>
<keyword evidence="7 8" id="KW-0472">Membrane</keyword>
<comment type="caution">
    <text evidence="10">The sequence shown here is derived from an EMBL/GenBank/DDBJ whole genome shotgun (WGS) entry which is preliminary data.</text>
</comment>
<evidence type="ECO:0000256" key="1">
    <source>
        <dbReference type="ARBA" id="ARBA00004651"/>
    </source>
</evidence>
<feature type="transmembrane region" description="Helical" evidence="8">
    <location>
        <begin position="70"/>
        <end position="93"/>
    </location>
</feature>
<accession>A0A1F7X3T9</accession>
<evidence type="ECO:0000256" key="3">
    <source>
        <dbReference type="ARBA" id="ARBA00022676"/>
    </source>
</evidence>
<comment type="subcellular location">
    <subcellularLocation>
        <location evidence="1">Cell membrane</location>
        <topology evidence="1">Multi-pass membrane protein</topology>
    </subcellularLocation>
</comment>
<keyword evidence="5 8" id="KW-0812">Transmembrane</keyword>
<evidence type="ECO:0000256" key="6">
    <source>
        <dbReference type="ARBA" id="ARBA00022989"/>
    </source>
</evidence>
<feature type="transmembrane region" description="Helical" evidence="8">
    <location>
        <begin position="309"/>
        <end position="330"/>
    </location>
</feature>
<evidence type="ECO:0000259" key="9">
    <source>
        <dbReference type="Pfam" id="PF13231"/>
    </source>
</evidence>
<dbReference type="Proteomes" id="UP000176778">
    <property type="component" value="Unassembled WGS sequence"/>
</dbReference>